<feature type="region of interest" description="Disordered" evidence="1">
    <location>
        <begin position="65"/>
        <end position="122"/>
    </location>
</feature>
<protein>
    <submittedName>
        <fullName evidence="3">Ran-binding protein m</fullName>
    </submittedName>
</protein>
<accession>A0AAV7ZZM2</accession>
<feature type="compositionally biased region" description="Acidic residues" evidence="1">
    <location>
        <begin position="106"/>
        <end position="120"/>
    </location>
</feature>
<dbReference type="PROSITE" id="PS50897">
    <property type="entry name" value="CTLH"/>
    <property type="match status" value="1"/>
</dbReference>
<feature type="compositionally biased region" description="Basic residues" evidence="1">
    <location>
        <begin position="86"/>
        <end position="100"/>
    </location>
</feature>
<evidence type="ECO:0000313" key="3">
    <source>
        <dbReference type="EMBL" id="KAJ3447387.1"/>
    </source>
</evidence>
<feature type="domain" description="CTLH" evidence="2">
    <location>
        <begin position="267"/>
        <end position="328"/>
    </location>
</feature>
<sequence>MSGDSFGSFSDSDNENRVRNLEAEYENRFGIRRDLLLSNSSDDSDSEVLIDGSGYRDQIDTIQNRLRGYPTRNRNENETPLFTERRRNRLRSRIQNRARNRNQTENETETTNENENENENEEKQDILPEVEMLFQTLQGETISQDEDNEENKEKLENDEQDLIDEILQDLNAYYSEFKSEKENEEKEKEKEKENDKDNENELQKEKNQKNSSTTLNNEEVHNTLQEWMISYLVGRCHKKTFSLLLKELTSTGELRVQKFNNLELSRDFENRKKVVQLIQDGEIEKAIHFLHENFGSIFSEKEKGSDQVLFKVYCQQFVELIKKGKTTEALLFSKEKLKPFVNSNKQFLTTLQEHLSLLAYQELTKFPSDYLLKEDMRWKLAQEVNGRILEAVGVSKCDFLKQIIRQSKNVTNSLKEVN</sequence>
<dbReference type="InterPro" id="IPR013144">
    <property type="entry name" value="CRA_dom"/>
</dbReference>
<dbReference type="EMBL" id="JANTQA010000016">
    <property type="protein sequence ID" value="KAJ3447387.1"/>
    <property type="molecule type" value="Genomic_DNA"/>
</dbReference>
<comment type="caution">
    <text evidence="3">The sequence shown here is derived from an EMBL/GenBank/DDBJ whole genome shotgun (WGS) entry which is preliminary data.</text>
</comment>
<evidence type="ECO:0000313" key="4">
    <source>
        <dbReference type="Proteomes" id="UP001146793"/>
    </source>
</evidence>
<reference evidence="3" key="1">
    <citation type="submission" date="2022-08" db="EMBL/GenBank/DDBJ databases">
        <title>Novel sulphate-reducing endosymbionts in the free-living metamonad Anaeramoeba.</title>
        <authorList>
            <person name="Jerlstrom-Hultqvist J."/>
            <person name="Cepicka I."/>
            <person name="Gallot-Lavallee L."/>
            <person name="Salas-Leiva D."/>
            <person name="Curtis B.A."/>
            <person name="Zahonova K."/>
            <person name="Pipaliya S."/>
            <person name="Dacks J."/>
            <person name="Roger A.J."/>
        </authorList>
    </citation>
    <scope>NUCLEOTIDE SEQUENCE</scope>
    <source>
        <strain evidence="3">Busselton2</strain>
    </source>
</reference>
<proteinExistence type="predicted"/>
<dbReference type="AlphaFoldDB" id="A0AAV7ZZM2"/>
<dbReference type="InterPro" id="IPR024964">
    <property type="entry name" value="CTLH/CRA"/>
</dbReference>
<dbReference type="Pfam" id="PF10607">
    <property type="entry name" value="CTLH"/>
    <property type="match status" value="1"/>
</dbReference>
<name>A0AAV7ZZM2_9EUKA</name>
<evidence type="ECO:0000259" key="2">
    <source>
        <dbReference type="PROSITE" id="PS50897"/>
    </source>
</evidence>
<evidence type="ECO:0000256" key="1">
    <source>
        <dbReference type="SAM" id="MobiDB-lite"/>
    </source>
</evidence>
<dbReference type="SMART" id="SM00668">
    <property type="entry name" value="CTLH"/>
    <property type="match status" value="1"/>
</dbReference>
<gene>
    <name evidence="3" type="ORF">M0812_07617</name>
</gene>
<feature type="region of interest" description="Disordered" evidence="1">
    <location>
        <begin position="178"/>
        <end position="217"/>
    </location>
</feature>
<dbReference type="InterPro" id="IPR006595">
    <property type="entry name" value="CTLH_C"/>
</dbReference>
<dbReference type="SMART" id="SM00757">
    <property type="entry name" value="CRA"/>
    <property type="match status" value="1"/>
</dbReference>
<organism evidence="3 4">
    <name type="scientific">Anaeramoeba flamelloides</name>
    <dbReference type="NCBI Taxonomy" id="1746091"/>
    <lineage>
        <taxon>Eukaryota</taxon>
        <taxon>Metamonada</taxon>
        <taxon>Anaeramoebidae</taxon>
        <taxon>Anaeramoeba</taxon>
    </lineage>
</organism>
<feature type="compositionally biased region" description="Basic and acidic residues" evidence="1">
    <location>
        <begin position="178"/>
        <end position="208"/>
    </location>
</feature>
<dbReference type="Proteomes" id="UP001146793">
    <property type="component" value="Unassembled WGS sequence"/>
</dbReference>
<feature type="region of interest" description="Disordered" evidence="1">
    <location>
        <begin position="140"/>
        <end position="159"/>
    </location>
</feature>